<dbReference type="GO" id="GO:0009401">
    <property type="term" value="P:phosphoenolpyruvate-dependent sugar phosphotransferase system"/>
    <property type="evidence" value="ECO:0007669"/>
    <property type="project" value="UniProtKB-KW"/>
</dbReference>
<evidence type="ECO:0000256" key="5">
    <source>
        <dbReference type="ARBA" id="ARBA00022679"/>
    </source>
</evidence>
<keyword evidence="6" id="KW-0598">Phosphotransferase system</keyword>
<evidence type="ECO:0000256" key="2">
    <source>
        <dbReference type="ARBA" id="ARBA00022448"/>
    </source>
</evidence>
<dbReference type="EMBL" id="DTGZ01000125">
    <property type="protein sequence ID" value="HGV97953.1"/>
    <property type="molecule type" value="Genomic_DNA"/>
</dbReference>
<dbReference type="SUPFAM" id="SSF52728">
    <property type="entry name" value="PTS IIb component"/>
    <property type="match status" value="1"/>
</dbReference>
<sequence length="158" mass="17512">MLILRVDDRLIHGQVIAGWVRPLGIEVLILASDKISKDEWSINIYQLAVPEGIEFHCFDISTGAKYLLAQADTKRLMTVVESILDAYNLIKNGVKIKEVNIGGLSYTEGARTIAPYIYLTPEEIEAAVKIHEMGVKLIGKQLPNSPKIDVIKKLTGVI</sequence>
<dbReference type="InterPro" id="IPR036667">
    <property type="entry name" value="PTS_IIB_sorbose-sp_sf"/>
</dbReference>
<keyword evidence="4" id="KW-0762">Sugar transport</keyword>
<dbReference type="PROSITE" id="PS51101">
    <property type="entry name" value="PTS_EIIB_TYPE_4"/>
    <property type="match status" value="1"/>
</dbReference>
<reference evidence="9" key="1">
    <citation type="journal article" date="2020" name="mSystems">
        <title>Genome- and Community-Level Interaction Insights into Carbon Utilization and Element Cycling Functions of Hydrothermarchaeota in Hydrothermal Sediment.</title>
        <authorList>
            <person name="Zhou Z."/>
            <person name="Liu Y."/>
            <person name="Xu W."/>
            <person name="Pan J."/>
            <person name="Luo Z.H."/>
            <person name="Li M."/>
        </authorList>
    </citation>
    <scope>NUCLEOTIDE SEQUENCE [LARGE SCALE GENOMIC DNA]</scope>
    <source>
        <strain evidence="9">SpSt-774</strain>
    </source>
</reference>
<evidence type="ECO:0000256" key="6">
    <source>
        <dbReference type="ARBA" id="ARBA00022683"/>
    </source>
</evidence>
<keyword evidence="3" id="KW-0963">Cytoplasm</keyword>
<dbReference type="GO" id="GO:0016301">
    <property type="term" value="F:kinase activity"/>
    <property type="evidence" value="ECO:0007669"/>
    <property type="project" value="UniProtKB-KW"/>
</dbReference>
<evidence type="ECO:0000256" key="1">
    <source>
        <dbReference type="ARBA" id="ARBA00004496"/>
    </source>
</evidence>
<evidence type="ECO:0000313" key="9">
    <source>
        <dbReference type="EMBL" id="HGV97953.1"/>
    </source>
</evidence>
<dbReference type="InterPro" id="IPR004720">
    <property type="entry name" value="PTS_IIB_sorbose-sp"/>
</dbReference>
<organism evidence="9">
    <name type="scientific">candidate division WOR-3 bacterium</name>
    <dbReference type="NCBI Taxonomy" id="2052148"/>
    <lineage>
        <taxon>Bacteria</taxon>
        <taxon>Bacteria division WOR-3</taxon>
    </lineage>
</organism>
<evidence type="ECO:0000256" key="4">
    <source>
        <dbReference type="ARBA" id="ARBA00022597"/>
    </source>
</evidence>
<keyword evidence="7" id="KW-0418">Kinase</keyword>
<feature type="domain" description="PTS EIIB type-4" evidence="8">
    <location>
        <begin position="1"/>
        <end position="158"/>
    </location>
</feature>
<dbReference type="GO" id="GO:0005737">
    <property type="term" value="C:cytoplasm"/>
    <property type="evidence" value="ECO:0007669"/>
    <property type="project" value="UniProtKB-SubCell"/>
</dbReference>
<dbReference type="Gene3D" id="3.40.35.10">
    <property type="entry name" value="Phosphotransferase system, sorbose subfamily IIB component"/>
    <property type="match status" value="1"/>
</dbReference>
<dbReference type="GO" id="GO:0008982">
    <property type="term" value="F:protein-N(PI)-phosphohistidine-sugar phosphotransferase activity"/>
    <property type="evidence" value="ECO:0007669"/>
    <property type="project" value="InterPro"/>
</dbReference>
<dbReference type="Pfam" id="PF03830">
    <property type="entry name" value="PTSIIB_sorb"/>
    <property type="match status" value="1"/>
</dbReference>
<comment type="caution">
    <text evidence="9">The sequence shown here is derived from an EMBL/GenBank/DDBJ whole genome shotgun (WGS) entry which is preliminary data.</text>
</comment>
<keyword evidence="5" id="KW-0808">Transferase</keyword>
<keyword evidence="2" id="KW-0813">Transport</keyword>
<gene>
    <name evidence="9" type="ORF">ENV60_06625</name>
</gene>
<comment type="subcellular location">
    <subcellularLocation>
        <location evidence="1">Cytoplasm</location>
    </subcellularLocation>
</comment>
<evidence type="ECO:0000259" key="8">
    <source>
        <dbReference type="PROSITE" id="PS51101"/>
    </source>
</evidence>
<evidence type="ECO:0000256" key="7">
    <source>
        <dbReference type="ARBA" id="ARBA00022777"/>
    </source>
</evidence>
<evidence type="ECO:0000256" key="3">
    <source>
        <dbReference type="ARBA" id="ARBA00022490"/>
    </source>
</evidence>
<proteinExistence type="predicted"/>
<protein>
    <submittedName>
        <fullName evidence="9">PTS mannose/fructose/sorbose transporter subunit IIB</fullName>
    </submittedName>
</protein>
<dbReference type="AlphaFoldDB" id="A0A7C4XAC4"/>
<accession>A0A7C4XAC4</accession>
<name>A0A7C4XAC4_UNCW3</name>